<evidence type="ECO:0000256" key="5">
    <source>
        <dbReference type="ARBA" id="ARBA00023136"/>
    </source>
</evidence>
<feature type="transmembrane region" description="Helical" evidence="6">
    <location>
        <begin position="141"/>
        <end position="164"/>
    </location>
</feature>
<dbReference type="EMBL" id="CP012600">
    <property type="protein sequence ID" value="ALC81637.1"/>
    <property type="molecule type" value="Genomic_DNA"/>
</dbReference>
<feature type="transmembrane region" description="Helical" evidence="6">
    <location>
        <begin position="81"/>
        <end position="100"/>
    </location>
</feature>
<evidence type="ECO:0000256" key="1">
    <source>
        <dbReference type="ARBA" id="ARBA00004651"/>
    </source>
</evidence>
<comment type="subcellular location">
    <subcellularLocation>
        <location evidence="1">Cell membrane</location>
        <topology evidence="1">Multi-pass membrane protein</topology>
    </subcellularLocation>
</comment>
<feature type="transmembrane region" description="Helical" evidence="6">
    <location>
        <begin position="348"/>
        <end position="371"/>
    </location>
</feature>
<reference evidence="8 9" key="2">
    <citation type="journal article" date="2016" name="Int. J. Syst. Evol. Microbiol.">
        <title>Bacillus gobiensis sp. nov., isolated from a soil sample.</title>
        <authorList>
            <person name="Liu B."/>
            <person name="Liu G.H."/>
            <person name="Cetin S."/>
            <person name="Schumann P."/>
            <person name="Pan Z.Z."/>
            <person name="Chen Q.Q."/>
        </authorList>
    </citation>
    <scope>NUCLEOTIDE SEQUENCE [LARGE SCALE GENOMIC DNA]</scope>
    <source>
        <strain evidence="8 9">FJAT-4402</strain>
    </source>
</reference>
<evidence type="ECO:0000256" key="6">
    <source>
        <dbReference type="SAM" id="Phobius"/>
    </source>
</evidence>
<dbReference type="Pfam" id="PF07690">
    <property type="entry name" value="MFS_1"/>
    <property type="match status" value="1"/>
</dbReference>
<keyword evidence="5 6" id="KW-0472">Membrane</keyword>
<dbReference type="Proteomes" id="UP000067625">
    <property type="component" value="Chromosome"/>
</dbReference>
<dbReference type="SUPFAM" id="SSF103473">
    <property type="entry name" value="MFS general substrate transporter"/>
    <property type="match status" value="1"/>
</dbReference>
<evidence type="ECO:0000259" key="7">
    <source>
        <dbReference type="PROSITE" id="PS50850"/>
    </source>
</evidence>
<organism evidence="8 9">
    <name type="scientific">Bacillus gobiensis</name>
    <dbReference type="NCBI Taxonomy" id="1441095"/>
    <lineage>
        <taxon>Bacteria</taxon>
        <taxon>Bacillati</taxon>
        <taxon>Bacillota</taxon>
        <taxon>Bacilli</taxon>
        <taxon>Bacillales</taxon>
        <taxon>Bacillaceae</taxon>
        <taxon>Bacillus</taxon>
    </lineage>
</organism>
<evidence type="ECO:0000256" key="3">
    <source>
        <dbReference type="ARBA" id="ARBA00022692"/>
    </source>
</evidence>
<protein>
    <recommendedName>
        <fullName evidence="7">Major facilitator superfamily (MFS) profile domain-containing protein</fullName>
    </recommendedName>
</protein>
<dbReference type="PANTHER" id="PTHR23526">
    <property type="entry name" value="INTEGRAL MEMBRANE TRANSPORT PROTEIN-RELATED"/>
    <property type="match status" value="1"/>
</dbReference>
<dbReference type="AlphaFoldDB" id="A0A0M4FGI5"/>
<keyword evidence="2" id="KW-0813">Transport</keyword>
<sequence length="428" mass="47967">MSRLKKMVGDVEINQDLLLLLSVGGLYSLSIALSNTFVNIYLWKQSGQFVDLAIYNLSSVIFEPIAFSLAGWWAKRIDRVIILRLGIVFLAAFYLIVLGAGEVASANLVMLGSVLGIGSGFYWLAYNVLTFEVTEPETRDFFNGFLGVLASFAGMIGPVVAGFVISRLQDNNGYNLIFSLSLGLFLLAVIMSFFLKRREAHGRFLFKKIWEERNHDKDWGRITNAHFFQGVREGIYVFIISVFVFISTGSELALGTFGLVNSAVSFVAYYLAARMIKKHTRKKAIFFGGMLLYSSLFLILFTMSYPTLILYGIAISIGYPLVLVPYISMTYDVIGKARNARKARIEYIVIRELFLNFGRICSILIFLLLVLLLNEEIGIPVSLVILGTGYAAIYYYVKDIQLEEHGEESIAEDGQKQASETNLIKGER</sequence>
<dbReference type="PATRIC" id="fig|1441095.3.peg.1865"/>
<keyword evidence="4 6" id="KW-1133">Transmembrane helix</keyword>
<dbReference type="GO" id="GO:0022857">
    <property type="term" value="F:transmembrane transporter activity"/>
    <property type="evidence" value="ECO:0007669"/>
    <property type="project" value="InterPro"/>
</dbReference>
<dbReference type="RefSeq" id="WP_053603397.1">
    <property type="nucleotide sequence ID" value="NZ_CP012600.1"/>
</dbReference>
<accession>A0A0M4FGI5</accession>
<dbReference type="GO" id="GO:0005886">
    <property type="term" value="C:plasma membrane"/>
    <property type="evidence" value="ECO:0007669"/>
    <property type="project" value="UniProtKB-SubCell"/>
</dbReference>
<keyword evidence="9" id="KW-1185">Reference proteome</keyword>
<feature type="transmembrane region" description="Helical" evidence="6">
    <location>
        <begin position="252"/>
        <end position="272"/>
    </location>
</feature>
<dbReference type="InterPro" id="IPR011701">
    <property type="entry name" value="MFS"/>
</dbReference>
<feature type="transmembrane region" description="Helical" evidence="6">
    <location>
        <begin position="377"/>
        <end position="397"/>
    </location>
</feature>
<feature type="transmembrane region" description="Helical" evidence="6">
    <location>
        <begin position="106"/>
        <end position="129"/>
    </location>
</feature>
<feature type="transmembrane region" description="Helical" evidence="6">
    <location>
        <begin position="284"/>
        <end position="302"/>
    </location>
</feature>
<reference evidence="9" key="1">
    <citation type="submission" date="2015-08" db="EMBL/GenBank/DDBJ databases">
        <title>Genome sequencing project for genomic taxonomy and phylogenomics of Bacillus-like bacteria.</title>
        <authorList>
            <person name="Liu B."/>
            <person name="Wang J."/>
            <person name="Zhu Y."/>
            <person name="Liu G."/>
            <person name="Chen Q."/>
            <person name="Chen Z."/>
            <person name="Lan J."/>
            <person name="Che J."/>
            <person name="Ge C."/>
            <person name="Shi H."/>
            <person name="Pan Z."/>
            <person name="Liu X."/>
        </authorList>
    </citation>
    <scope>NUCLEOTIDE SEQUENCE [LARGE SCALE GENOMIC DNA]</scope>
    <source>
        <strain evidence="9">FJAT-4402</strain>
    </source>
</reference>
<dbReference type="PROSITE" id="PS50850">
    <property type="entry name" value="MFS"/>
    <property type="match status" value="1"/>
</dbReference>
<keyword evidence="3 6" id="KW-0812">Transmembrane</keyword>
<evidence type="ECO:0000313" key="9">
    <source>
        <dbReference type="Proteomes" id="UP000067625"/>
    </source>
</evidence>
<dbReference type="InterPro" id="IPR052528">
    <property type="entry name" value="Sugar_transport-like"/>
</dbReference>
<dbReference type="PANTHER" id="PTHR23526:SF2">
    <property type="entry name" value="MAJOR FACILITATOR SUPERFAMILY (MFS) PROFILE DOMAIN-CONTAINING PROTEIN"/>
    <property type="match status" value="1"/>
</dbReference>
<feature type="transmembrane region" description="Helical" evidence="6">
    <location>
        <begin position="308"/>
        <end position="327"/>
    </location>
</feature>
<dbReference type="InterPro" id="IPR036259">
    <property type="entry name" value="MFS_trans_sf"/>
</dbReference>
<name>A0A0M4FGI5_9BACI</name>
<feature type="transmembrane region" description="Helical" evidence="6">
    <location>
        <begin position="176"/>
        <end position="195"/>
    </location>
</feature>
<proteinExistence type="predicted"/>
<dbReference type="InterPro" id="IPR020846">
    <property type="entry name" value="MFS_dom"/>
</dbReference>
<evidence type="ECO:0000256" key="2">
    <source>
        <dbReference type="ARBA" id="ARBA00022448"/>
    </source>
</evidence>
<dbReference type="STRING" id="1441095.AM592_08485"/>
<feature type="domain" description="Major facilitator superfamily (MFS) profile" evidence="7">
    <location>
        <begin position="1"/>
        <end position="200"/>
    </location>
</feature>
<feature type="transmembrane region" description="Helical" evidence="6">
    <location>
        <begin position="20"/>
        <end position="42"/>
    </location>
</feature>
<feature type="transmembrane region" description="Helical" evidence="6">
    <location>
        <begin position="54"/>
        <end position="74"/>
    </location>
</feature>
<evidence type="ECO:0000313" key="8">
    <source>
        <dbReference type="EMBL" id="ALC81637.1"/>
    </source>
</evidence>
<dbReference type="OrthoDB" id="2086294at2"/>
<dbReference type="Gene3D" id="1.20.1250.20">
    <property type="entry name" value="MFS general substrate transporter like domains"/>
    <property type="match status" value="2"/>
</dbReference>
<feature type="transmembrane region" description="Helical" evidence="6">
    <location>
        <begin position="227"/>
        <end position="246"/>
    </location>
</feature>
<gene>
    <name evidence="8" type="ORF">AM592_08485</name>
</gene>
<evidence type="ECO:0000256" key="4">
    <source>
        <dbReference type="ARBA" id="ARBA00022989"/>
    </source>
</evidence>